<feature type="signal peptide" evidence="1">
    <location>
        <begin position="1"/>
        <end position="20"/>
    </location>
</feature>
<sequence>MGRFCLQVLFHLIRINLIFYSNYTESCSLLLKCAMVVWYMLSR</sequence>
<reference evidence="2" key="1">
    <citation type="submission" date="2019-03" db="EMBL/GenBank/DDBJ databases">
        <title>WGS assembly of Setaria viridis.</title>
        <authorList>
            <person name="Huang P."/>
            <person name="Jenkins J."/>
            <person name="Grimwood J."/>
            <person name="Barry K."/>
            <person name="Healey A."/>
            <person name="Mamidi S."/>
            <person name="Sreedasyam A."/>
            <person name="Shu S."/>
            <person name="Feldman M."/>
            <person name="Wu J."/>
            <person name="Yu Y."/>
            <person name="Chen C."/>
            <person name="Johnson J."/>
            <person name="Rokhsar D."/>
            <person name="Baxter I."/>
            <person name="Schmutz J."/>
            <person name="Brutnell T."/>
            <person name="Kellogg E."/>
        </authorList>
    </citation>
    <scope>NUCLEOTIDE SEQUENCE [LARGE SCALE GENOMIC DNA]</scope>
</reference>
<dbReference type="AlphaFoldDB" id="A0A4U6TFK2"/>
<evidence type="ECO:0000313" key="3">
    <source>
        <dbReference type="Proteomes" id="UP000298652"/>
    </source>
</evidence>
<organism evidence="2 3">
    <name type="scientific">Setaria viridis</name>
    <name type="common">Green bristlegrass</name>
    <name type="synonym">Setaria italica subsp. viridis</name>
    <dbReference type="NCBI Taxonomy" id="4556"/>
    <lineage>
        <taxon>Eukaryota</taxon>
        <taxon>Viridiplantae</taxon>
        <taxon>Streptophyta</taxon>
        <taxon>Embryophyta</taxon>
        <taxon>Tracheophyta</taxon>
        <taxon>Spermatophyta</taxon>
        <taxon>Magnoliopsida</taxon>
        <taxon>Liliopsida</taxon>
        <taxon>Poales</taxon>
        <taxon>Poaceae</taxon>
        <taxon>PACMAD clade</taxon>
        <taxon>Panicoideae</taxon>
        <taxon>Panicodae</taxon>
        <taxon>Paniceae</taxon>
        <taxon>Cenchrinae</taxon>
        <taxon>Setaria</taxon>
    </lineage>
</organism>
<keyword evidence="3" id="KW-1185">Reference proteome</keyword>
<dbReference type="Proteomes" id="UP000298652">
    <property type="component" value="Chromosome 8"/>
</dbReference>
<dbReference type="Gramene" id="TKW01030">
    <property type="protein sequence ID" value="TKW01030"/>
    <property type="gene ID" value="SEVIR_8G150350v2"/>
</dbReference>
<evidence type="ECO:0000256" key="1">
    <source>
        <dbReference type="SAM" id="SignalP"/>
    </source>
</evidence>
<evidence type="ECO:0000313" key="2">
    <source>
        <dbReference type="EMBL" id="TKW01030.1"/>
    </source>
</evidence>
<gene>
    <name evidence="2" type="ORF">SEVIR_8G150350v2</name>
</gene>
<protein>
    <submittedName>
        <fullName evidence="2">Uncharacterized protein</fullName>
    </submittedName>
</protein>
<name>A0A4U6TFK2_SETVI</name>
<keyword evidence="1" id="KW-0732">Signal</keyword>
<proteinExistence type="predicted"/>
<accession>A0A4U6TFK2</accession>
<feature type="chain" id="PRO_5020909061" evidence="1">
    <location>
        <begin position="21"/>
        <end position="43"/>
    </location>
</feature>
<dbReference type="EMBL" id="CM016559">
    <property type="protein sequence ID" value="TKW01030.1"/>
    <property type="molecule type" value="Genomic_DNA"/>
</dbReference>